<dbReference type="Pfam" id="PF17917">
    <property type="entry name" value="RT_RNaseH"/>
    <property type="match status" value="1"/>
</dbReference>
<name>A0A9W9NU42_9EURO</name>
<evidence type="ECO:0000313" key="9">
    <source>
        <dbReference type="EMBL" id="KAJ5226090.1"/>
    </source>
</evidence>
<dbReference type="GO" id="GO:0016787">
    <property type="term" value="F:hydrolase activity"/>
    <property type="evidence" value="ECO:0007669"/>
    <property type="project" value="UniProtKB-KW"/>
</dbReference>
<dbReference type="AlphaFoldDB" id="A0A9W9NU42"/>
<evidence type="ECO:0000256" key="2">
    <source>
        <dbReference type="ARBA" id="ARBA00022695"/>
    </source>
</evidence>
<evidence type="ECO:0000256" key="1">
    <source>
        <dbReference type="ARBA" id="ARBA00022679"/>
    </source>
</evidence>
<evidence type="ECO:0000256" key="4">
    <source>
        <dbReference type="ARBA" id="ARBA00022759"/>
    </source>
</evidence>
<dbReference type="InterPro" id="IPR043128">
    <property type="entry name" value="Rev_trsase/Diguanyl_cyclase"/>
</dbReference>
<reference evidence="9" key="2">
    <citation type="journal article" date="2023" name="IMA Fungus">
        <title>Comparative genomic study of the Penicillium genus elucidates a diverse pangenome and 15 lateral gene transfer events.</title>
        <authorList>
            <person name="Petersen C."/>
            <person name="Sorensen T."/>
            <person name="Nielsen M.R."/>
            <person name="Sondergaard T.E."/>
            <person name="Sorensen J.L."/>
            <person name="Fitzpatrick D.A."/>
            <person name="Frisvad J.C."/>
            <person name="Nielsen K.L."/>
        </authorList>
    </citation>
    <scope>NUCLEOTIDE SEQUENCE</scope>
    <source>
        <strain evidence="9">IBT 19713</strain>
    </source>
</reference>
<proteinExistence type="predicted"/>
<keyword evidence="6" id="KW-0695">RNA-directed DNA polymerase</keyword>
<dbReference type="EMBL" id="JAPQKS010000005">
    <property type="protein sequence ID" value="KAJ5226090.1"/>
    <property type="molecule type" value="Genomic_DNA"/>
</dbReference>
<protein>
    <recommendedName>
        <fullName evidence="8">Reverse transcriptase RNase H-like domain-containing protein</fullName>
    </recommendedName>
</protein>
<keyword evidence="5" id="KW-0378">Hydrolase</keyword>
<keyword evidence="3" id="KW-0540">Nuclease</keyword>
<keyword evidence="4" id="KW-0255">Endonuclease</keyword>
<evidence type="ECO:0000259" key="8">
    <source>
        <dbReference type="Pfam" id="PF17917"/>
    </source>
</evidence>
<keyword evidence="1" id="KW-0808">Transferase</keyword>
<dbReference type="GO" id="GO:0003964">
    <property type="term" value="F:RNA-directed DNA polymerase activity"/>
    <property type="evidence" value="ECO:0007669"/>
    <property type="project" value="UniProtKB-KW"/>
</dbReference>
<dbReference type="GeneID" id="83203914"/>
<feature type="region of interest" description="Disordered" evidence="7">
    <location>
        <begin position="270"/>
        <end position="291"/>
    </location>
</feature>
<feature type="domain" description="Reverse transcriptase RNase H-like" evidence="8">
    <location>
        <begin position="162"/>
        <end position="248"/>
    </location>
</feature>
<dbReference type="Gene3D" id="3.30.70.270">
    <property type="match status" value="1"/>
</dbReference>
<organism evidence="9 10">
    <name type="scientific">Penicillium chermesinum</name>
    <dbReference type="NCBI Taxonomy" id="63820"/>
    <lineage>
        <taxon>Eukaryota</taxon>
        <taxon>Fungi</taxon>
        <taxon>Dikarya</taxon>
        <taxon>Ascomycota</taxon>
        <taxon>Pezizomycotina</taxon>
        <taxon>Eurotiomycetes</taxon>
        <taxon>Eurotiomycetidae</taxon>
        <taxon>Eurotiales</taxon>
        <taxon>Aspergillaceae</taxon>
        <taxon>Penicillium</taxon>
    </lineage>
</organism>
<evidence type="ECO:0000313" key="10">
    <source>
        <dbReference type="Proteomes" id="UP001150941"/>
    </source>
</evidence>
<dbReference type="Proteomes" id="UP001150941">
    <property type="component" value="Unassembled WGS sequence"/>
</dbReference>
<dbReference type="InterPro" id="IPR043502">
    <property type="entry name" value="DNA/RNA_pol_sf"/>
</dbReference>
<evidence type="ECO:0000256" key="3">
    <source>
        <dbReference type="ARBA" id="ARBA00022722"/>
    </source>
</evidence>
<keyword evidence="2" id="KW-0548">Nucleotidyltransferase</keyword>
<dbReference type="GO" id="GO:0004519">
    <property type="term" value="F:endonuclease activity"/>
    <property type="evidence" value="ECO:0007669"/>
    <property type="project" value="UniProtKB-KW"/>
</dbReference>
<dbReference type="RefSeq" id="XP_058329501.1">
    <property type="nucleotide sequence ID" value="XM_058476611.1"/>
</dbReference>
<reference evidence="9" key="1">
    <citation type="submission" date="2022-11" db="EMBL/GenBank/DDBJ databases">
        <authorList>
            <person name="Petersen C."/>
        </authorList>
    </citation>
    <scope>NUCLEOTIDE SEQUENCE</scope>
    <source>
        <strain evidence="9">IBT 19713</strain>
    </source>
</reference>
<dbReference type="SUPFAM" id="SSF56672">
    <property type="entry name" value="DNA/RNA polymerases"/>
    <property type="match status" value="1"/>
</dbReference>
<evidence type="ECO:0000256" key="6">
    <source>
        <dbReference type="ARBA" id="ARBA00022918"/>
    </source>
</evidence>
<comment type="caution">
    <text evidence="9">The sequence shown here is derived from an EMBL/GenBank/DDBJ whole genome shotgun (WGS) entry which is preliminary data.</text>
</comment>
<accession>A0A9W9NU42</accession>
<gene>
    <name evidence="9" type="ORF">N7468_007315</name>
</gene>
<dbReference type="PANTHER" id="PTHR34072:SF52">
    <property type="entry name" value="RIBONUCLEASE H"/>
    <property type="match status" value="1"/>
</dbReference>
<dbReference type="OrthoDB" id="4358334at2759"/>
<keyword evidence="10" id="KW-1185">Reference proteome</keyword>
<dbReference type="InterPro" id="IPR041373">
    <property type="entry name" value="RT_RNaseH"/>
</dbReference>
<dbReference type="PANTHER" id="PTHR34072">
    <property type="entry name" value="ENZYMATIC POLYPROTEIN-RELATED"/>
    <property type="match status" value="1"/>
</dbReference>
<evidence type="ECO:0000256" key="5">
    <source>
        <dbReference type="ARBA" id="ARBA00022801"/>
    </source>
</evidence>
<evidence type="ECO:0000256" key="7">
    <source>
        <dbReference type="SAM" id="MobiDB-lite"/>
    </source>
</evidence>
<sequence>MAKCFYQWPIYPDNVRQMAIITHRGQEAITSLQFPRILKQLETYLGLTGTYRHYIAKYTSKAEPLQKRKTLLLKDAPSKGTARRNLSIHTILDEPSKEKLEAFATLQAEFTKAPWLAHHNPHRRLYADLNTSKEQGYRVVLFYIKAEYDHKDLTKPPPFTAVQLIMFLSRLLSTTKKNYWPTELEVSYLVWTLHKARHLFEAAPADLPPVIYTDHSGTVTITTSSSLKSANSDNLNLHLIRTSQFIQQFRVLIHHHPGIGNKIVDTLSRLPSSKPTKPRTNKGDLNSLWYNPRPPDKLDNKLTSIPDNKMIAFTTTV</sequence>